<evidence type="ECO:0000313" key="1">
    <source>
        <dbReference type="EMBL" id="KAK6786407.1"/>
    </source>
</evidence>
<evidence type="ECO:0000313" key="2">
    <source>
        <dbReference type="Proteomes" id="UP001371456"/>
    </source>
</evidence>
<reference evidence="1 2" key="1">
    <citation type="submission" date="2024-02" db="EMBL/GenBank/DDBJ databases">
        <title>de novo genome assembly of Solanum bulbocastanum strain 11H21.</title>
        <authorList>
            <person name="Hosaka A.J."/>
        </authorList>
    </citation>
    <scope>NUCLEOTIDE SEQUENCE [LARGE SCALE GENOMIC DNA]</scope>
    <source>
        <tissue evidence="1">Young leaves</tissue>
    </source>
</reference>
<dbReference type="AlphaFoldDB" id="A0AAN8TJJ5"/>
<proteinExistence type="predicted"/>
<keyword evidence="2" id="KW-1185">Reference proteome</keyword>
<accession>A0AAN8TJJ5</accession>
<comment type="caution">
    <text evidence="1">The sequence shown here is derived from an EMBL/GenBank/DDBJ whole genome shotgun (WGS) entry which is preliminary data.</text>
</comment>
<name>A0AAN8TJJ5_SOLBU</name>
<sequence length="137" mass="15451">MQSDITSLSLLETSSVLEFECDDWVRSVVYGIVIETDIHSQASMNDGKGTIQTSGHNTLVIEQQDEALRHYIEQLSDDQDNSTDQPYLKQLINNQNNSVDQAHDSESNELNSSVRGTTVRPIDESCNTIFTMYCFKI</sequence>
<organism evidence="1 2">
    <name type="scientific">Solanum bulbocastanum</name>
    <name type="common">Wild potato</name>
    <dbReference type="NCBI Taxonomy" id="147425"/>
    <lineage>
        <taxon>Eukaryota</taxon>
        <taxon>Viridiplantae</taxon>
        <taxon>Streptophyta</taxon>
        <taxon>Embryophyta</taxon>
        <taxon>Tracheophyta</taxon>
        <taxon>Spermatophyta</taxon>
        <taxon>Magnoliopsida</taxon>
        <taxon>eudicotyledons</taxon>
        <taxon>Gunneridae</taxon>
        <taxon>Pentapetalae</taxon>
        <taxon>asterids</taxon>
        <taxon>lamiids</taxon>
        <taxon>Solanales</taxon>
        <taxon>Solanaceae</taxon>
        <taxon>Solanoideae</taxon>
        <taxon>Solaneae</taxon>
        <taxon>Solanum</taxon>
    </lineage>
</organism>
<protein>
    <submittedName>
        <fullName evidence="1">Uncharacterized protein</fullName>
    </submittedName>
</protein>
<dbReference type="Proteomes" id="UP001371456">
    <property type="component" value="Unassembled WGS sequence"/>
</dbReference>
<gene>
    <name evidence="1" type="ORF">RDI58_014932</name>
</gene>
<dbReference type="EMBL" id="JBANQN010000006">
    <property type="protein sequence ID" value="KAK6786407.1"/>
    <property type="molecule type" value="Genomic_DNA"/>
</dbReference>